<accession>A0A4R0XFQ9</accession>
<dbReference type="InterPro" id="IPR036086">
    <property type="entry name" value="ParB/Sulfiredoxin_sf"/>
</dbReference>
<sequence length="281" mass="30518">MITELQLHPLCTLFPRIVGAEFEALKADIVANGLRQPIVVHDGMILDGGNRYRACIEAGIEPSTVEFDGGNLVSFVLSANLHRRHLSEGQHAAIVASAQQWESAQSQGRPKKTGNVTGLSTVAERRAVSGASDKTQRMADKVARESPELAKKVAQGEVSLPKAIKQLAPAKAAPVAEPEPEQVEAAEEEFGPSAEEIAFLEATEQADRDAYNNLVEIAAADDKLAEALALVVTQTHEIARLRALVRVVEESRDGKMMTINEQIRTIKSLQRKLEKFERTAA</sequence>
<reference evidence="1 2" key="1">
    <citation type="submission" date="2017-02" db="EMBL/GenBank/DDBJ databases">
        <title>Paraburkholderia sophoroidis sp. nov. and Paraburkholderia steynii sp. nov. rhizobial symbionts of the fynbos legume Hypocalyptus sophoroides.</title>
        <authorList>
            <person name="Steenkamp E.T."/>
            <person name="Beukes C.W."/>
            <person name="Van Zyl E."/>
            <person name="Avontuur J."/>
            <person name="Chan W.Y."/>
            <person name="Hassen A."/>
            <person name="Palmer M."/>
            <person name="Mthombeni L."/>
            <person name="Phalane F."/>
            <person name="Sereme K."/>
            <person name="Venter S.N."/>
        </authorList>
    </citation>
    <scope>NUCLEOTIDE SEQUENCE [LARGE SCALE GENOMIC DNA]</scope>
    <source>
        <strain evidence="1 2">HC1.1ba</strain>
    </source>
</reference>
<proteinExistence type="predicted"/>
<gene>
    <name evidence="1" type="ORF">BZM27_05865</name>
</gene>
<evidence type="ECO:0000313" key="1">
    <source>
        <dbReference type="EMBL" id="TCG09326.1"/>
    </source>
</evidence>
<dbReference type="Proteomes" id="UP000294200">
    <property type="component" value="Unassembled WGS sequence"/>
</dbReference>
<keyword evidence="2" id="KW-1185">Reference proteome</keyword>
<comment type="caution">
    <text evidence="1">The sequence shown here is derived from an EMBL/GenBank/DDBJ whole genome shotgun (WGS) entry which is preliminary data.</text>
</comment>
<dbReference type="AlphaFoldDB" id="A0A4R0XFQ9"/>
<dbReference type="EMBL" id="MWML01000013">
    <property type="protein sequence ID" value="TCG09326.1"/>
    <property type="molecule type" value="Genomic_DNA"/>
</dbReference>
<dbReference type="Gene3D" id="3.90.1530.10">
    <property type="entry name" value="Conserved hypothetical protein from pyrococcus furiosus pfu- 392566-001, ParB domain"/>
    <property type="match status" value="1"/>
</dbReference>
<name>A0A4R0XFQ9_9BURK</name>
<protein>
    <submittedName>
        <fullName evidence="1">Uncharacterized protein</fullName>
    </submittedName>
</protein>
<evidence type="ECO:0000313" key="2">
    <source>
        <dbReference type="Proteomes" id="UP000294200"/>
    </source>
</evidence>
<organism evidence="1 2">
    <name type="scientific">Paraburkholderia steynii</name>
    <dbReference type="NCBI Taxonomy" id="1245441"/>
    <lineage>
        <taxon>Bacteria</taxon>
        <taxon>Pseudomonadati</taxon>
        <taxon>Pseudomonadota</taxon>
        <taxon>Betaproteobacteria</taxon>
        <taxon>Burkholderiales</taxon>
        <taxon>Burkholderiaceae</taxon>
        <taxon>Paraburkholderia</taxon>
    </lineage>
</organism>
<dbReference type="SUPFAM" id="SSF110849">
    <property type="entry name" value="ParB/Sulfiredoxin"/>
    <property type="match status" value="1"/>
</dbReference>